<evidence type="ECO:0000313" key="1">
    <source>
        <dbReference type="EMBL" id="VDK79054.1"/>
    </source>
</evidence>
<reference evidence="1 2" key="2">
    <citation type="submission" date="2018-11" db="EMBL/GenBank/DDBJ databases">
        <authorList>
            <consortium name="Pathogen Informatics"/>
        </authorList>
    </citation>
    <scope>NUCLEOTIDE SEQUENCE [LARGE SCALE GENOMIC DNA]</scope>
</reference>
<keyword evidence="2" id="KW-1185">Reference proteome</keyword>
<dbReference type="EMBL" id="UYRR01040426">
    <property type="protein sequence ID" value="VDK79054.1"/>
    <property type="molecule type" value="Genomic_DNA"/>
</dbReference>
<dbReference type="AlphaFoldDB" id="A0A0M3KK17"/>
<name>A0A0M3KK17_ANISI</name>
<reference evidence="3" key="1">
    <citation type="submission" date="2017-02" db="UniProtKB">
        <authorList>
            <consortium name="WormBaseParasite"/>
        </authorList>
    </citation>
    <scope>IDENTIFICATION</scope>
</reference>
<gene>
    <name evidence="1" type="ORF">ASIM_LOCUS20713</name>
</gene>
<proteinExistence type="predicted"/>
<protein>
    <submittedName>
        <fullName evidence="1 3">Uncharacterized protein</fullName>
    </submittedName>
</protein>
<dbReference type="Proteomes" id="UP000267096">
    <property type="component" value="Unassembled WGS sequence"/>
</dbReference>
<dbReference type="WBParaSite" id="ASIM_0002134501-mRNA-1">
    <property type="protein sequence ID" value="ASIM_0002134501-mRNA-1"/>
    <property type="gene ID" value="ASIM_0002134501"/>
</dbReference>
<evidence type="ECO:0000313" key="3">
    <source>
        <dbReference type="WBParaSite" id="ASIM_0002134501-mRNA-1"/>
    </source>
</evidence>
<sequence>MVSTTFGCFGGKQQTCCHRSRRQECVQIPVCIQQQQAGCGQYNSYQQPYVIGGYEQGGGNGCQQYAVPPHIAPALPIDTSPFVGNSQFELQSNTQLSQPGFSPSSLGQLVAPVPFPSNLDNFESIESLPAPLSSQIDTNMLSSNANNPSMMYSNEESTQIGAEGGVVSPLQPFRDSHIDLQLRHSPYDSNSIVNHGANGASRETFKSFLSPSDRNAIQ</sequence>
<accession>A0A0M3KK17</accession>
<organism evidence="3">
    <name type="scientific">Anisakis simplex</name>
    <name type="common">Herring worm</name>
    <dbReference type="NCBI Taxonomy" id="6269"/>
    <lineage>
        <taxon>Eukaryota</taxon>
        <taxon>Metazoa</taxon>
        <taxon>Ecdysozoa</taxon>
        <taxon>Nematoda</taxon>
        <taxon>Chromadorea</taxon>
        <taxon>Rhabditida</taxon>
        <taxon>Spirurina</taxon>
        <taxon>Ascaridomorpha</taxon>
        <taxon>Ascaridoidea</taxon>
        <taxon>Anisakidae</taxon>
        <taxon>Anisakis</taxon>
        <taxon>Anisakis simplex complex</taxon>
    </lineage>
</organism>
<evidence type="ECO:0000313" key="2">
    <source>
        <dbReference type="Proteomes" id="UP000267096"/>
    </source>
</evidence>